<protein>
    <submittedName>
        <fullName evidence="1">Uncharacterized protein</fullName>
    </submittedName>
</protein>
<organism evidence="1 2">
    <name type="scientific">Pleurodeles waltl</name>
    <name type="common">Iberian ribbed newt</name>
    <dbReference type="NCBI Taxonomy" id="8319"/>
    <lineage>
        <taxon>Eukaryota</taxon>
        <taxon>Metazoa</taxon>
        <taxon>Chordata</taxon>
        <taxon>Craniata</taxon>
        <taxon>Vertebrata</taxon>
        <taxon>Euteleostomi</taxon>
        <taxon>Amphibia</taxon>
        <taxon>Batrachia</taxon>
        <taxon>Caudata</taxon>
        <taxon>Salamandroidea</taxon>
        <taxon>Salamandridae</taxon>
        <taxon>Pleurodelinae</taxon>
        <taxon>Pleurodeles</taxon>
    </lineage>
</organism>
<proteinExistence type="predicted"/>
<reference evidence="1" key="1">
    <citation type="journal article" date="2022" name="bioRxiv">
        <title>Sequencing and chromosome-scale assembly of the giantPleurodeles waltlgenome.</title>
        <authorList>
            <person name="Brown T."/>
            <person name="Elewa A."/>
            <person name="Iarovenko S."/>
            <person name="Subramanian E."/>
            <person name="Araus A.J."/>
            <person name="Petzold A."/>
            <person name="Susuki M."/>
            <person name="Suzuki K.-i.T."/>
            <person name="Hayashi T."/>
            <person name="Toyoda A."/>
            <person name="Oliveira C."/>
            <person name="Osipova E."/>
            <person name="Leigh N.D."/>
            <person name="Simon A."/>
            <person name="Yun M.H."/>
        </authorList>
    </citation>
    <scope>NUCLEOTIDE SEQUENCE</scope>
    <source>
        <strain evidence="1">20211129_DDA</strain>
        <tissue evidence="1">Liver</tissue>
    </source>
</reference>
<keyword evidence="2" id="KW-1185">Reference proteome</keyword>
<evidence type="ECO:0000313" key="1">
    <source>
        <dbReference type="EMBL" id="KAJ1188411.1"/>
    </source>
</evidence>
<name>A0AAV7UJ34_PLEWA</name>
<gene>
    <name evidence="1" type="ORF">NDU88_005172</name>
</gene>
<sequence length="116" mass="12498">MRDERGASPSGYRRSPLLNFSDHLSACSTAGPRLSPFPGSWEALVYPRPVFVAGGPTRGTMCAPPPLHSDRHAAPEKGNPALLCPRALSTPRDASLARRPPSWVMADPLDRRRAAS</sequence>
<dbReference type="AlphaFoldDB" id="A0AAV7UJ34"/>
<evidence type="ECO:0000313" key="2">
    <source>
        <dbReference type="Proteomes" id="UP001066276"/>
    </source>
</evidence>
<accession>A0AAV7UJ34</accession>
<dbReference type="Proteomes" id="UP001066276">
    <property type="component" value="Chromosome 3_1"/>
</dbReference>
<comment type="caution">
    <text evidence="1">The sequence shown here is derived from an EMBL/GenBank/DDBJ whole genome shotgun (WGS) entry which is preliminary data.</text>
</comment>
<dbReference type="EMBL" id="JANPWB010000005">
    <property type="protein sequence ID" value="KAJ1188411.1"/>
    <property type="molecule type" value="Genomic_DNA"/>
</dbReference>